<dbReference type="PANTHER" id="PTHR44591">
    <property type="entry name" value="STRESS RESPONSE REGULATOR PROTEIN 1"/>
    <property type="match status" value="1"/>
</dbReference>
<evidence type="ECO:0000313" key="5">
    <source>
        <dbReference type="Proteomes" id="UP001500194"/>
    </source>
</evidence>
<gene>
    <name evidence="4" type="ORF">GCM10009019_18140</name>
</gene>
<keyword evidence="1 2" id="KW-0597">Phosphoprotein</keyword>
<dbReference type="EMBL" id="BAAADU010000002">
    <property type="protein sequence ID" value="GAA0654867.1"/>
    <property type="molecule type" value="Genomic_DNA"/>
</dbReference>
<dbReference type="SMART" id="SM00448">
    <property type="entry name" value="REC"/>
    <property type="match status" value="1"/>
</dbReference>
<dbReference type="InterPro" id="IPR011006">
    <property type="entry name" value="CheY-like_superfamily"/>
</dbReference>
<evidence type="ECO:0000313" key="4">
    <source>
        <dbReference type="EMBL" id="GAA0654867.1"/>
    </source>
</evidence>
<evidence type="ECO:0000256" key="2">
    <source>
        <dbReference type="PROSITE-ProRule" id="PRU00169"/>
    </source>
</evidence>
<feature type="domain" description="Response regulatory" evidence="3">
    <location>
        <begin position="8"/>
        <end position="117"/>
    </location>
</feature>
<dbReference type="InterPro" id="IPR001789">
    <property type="entry name" value="Sig_transdc_resp-reg_receiver"/>
</dbReference>
<dbReference type="SUPFAM" id="SSF52172">
    <property type="entry name" value="CheY-like"/>
    <property type="match status" value="1"/>
</dbReference>
<dbReference type="Proteomes" id="UP001500194">
    <property type="component" value="Unassembled WGS sequence"/>
</dbReference>
<accession>A0AAV3T4B6</accession>
<reference evidence="4 5" key="1">
    <citation type="journal article" date="2019" name="Int. J. Syst. Evol. Microbiol.">
        <title>The Global Catalogue of Microorganisms (GCM) 10K type strain sequencing project: providing services to taxonomists for standard genome sequencing and annotation.</title>
        <authorList>
            <consortium name="The Broad Institute Genomics Platform"/>
            <consortium name="The Broad Institute Genome Sequencing Center for Infectious Disease"/>
            <person name="Wu L."/>
            <person name="Ma J."/>
        </authorList>
    </citation>
    <scope>NUCLEOTIDE SEQUENCE [LARGE SCALE GENOMIC DNA]</scope>
    <source>
        <strain evidence="4 5">JCM 16327</strain>
    </source>
</reference>
<dbReference type="PROSITE" id="PS50110">
    <property type="entry name" value="RESPONSE_REGULATORY"/>
    <property type="match status" value="1"/>
</dbReference>
<dbReference type="RefSeq" id="WP_227260335.1">
    <property type="nucleotide sequence ID" value="NZ_BAAADU010000002.1"/>
</dbReference>
<organism evidence="4 5">
    <name type="scientific">Salarchaeum japonicum</name>
    <dbReference type="NCBI Taxonomy" id="555573"/>
    <lineage>
        <taxon>Archaea</taxon>
        <taxon>Methanobacteriati</taxon>
        <taxon>Methanobacteriota</taxon>
        <taxon>Stenosarchaea group</taxon>
        <taxon>Halobacteria</taxon>
        <taxon>Halobacteriales</taxon>
        <taxon>Halobacteriaceae</taxon>
    </lineage>
</organism>
<feature type="modified residue" description="4-aspartylphosphate" evidence="2">
    <location>
        <position position="55"/>
    </location>
</feature>
<sequence length="187" mass="21822">MSAEGTPVVLVVDDEPDMTRLYEAWLSGEYEVWVANDGHEALERIDERVDLVFLDRRMPDLLGREVLEQIRERGYDCRVAMLTAVAPDVDIIRMGFDAYLTKPVDREDVLAAADRLLSLDQYDDDLQELYVLVEKRSSLERAVPDEELDENPAYEELEDRIEELEDRLDETVQEFDENSFRAMFREL</sequence>
<dbReference type="Pfam" id="PF08663">
    <property type="entry name" value="HalX"/>
    <property type="match status" value="1"/>
</dbReference>
<dbReference type="CDD" id="cd00156">
    <property type="entry name" value="REC"/>
    <property type="match status" value="1"/>
</dbReference>
<evidence type="ECO:0000256" key="1">
    <source>
        <dbReference type="ARBA" id="ARBA00022553"/>
    </source>
</evidence>
<dbReference type="Pfam" id="PF00072">
    <property type="entry name" value="Response_reg"/>
    <property type="match status" value="1"/>
</dbReference>
<dbReference type="Gene3D" id="3.40.50.2300">
    <property type="match status" value="1"/>
</dbReference>
<proteinExistence type="predicted"/>
<dbReference type="GeneID" id="68573509"/>
<dbReference type="InterPro" id="IPR050595">
    <property type="entry name" value="Bact_response_regulator"/>
</dbReference>
<dbReference type="InterPro" id="IPR013971">
    <property type="entry name" value="HalX_domain"/>
</dbReference>
<keyword evidence="5" id="KW-1185">Reference proteome</keyword>
<protein>
    <submittedName>
        <fullName evidence="4">Response regulator</fullName>
    </submittedName>
</protein>
<name>A0AAV3T4B6_9EURY</name>
<dbReference type="GO" id="GO:0000160">
    <property type="term" value="P:phosphorelay signal transduction system"/>
    <property type="evidence" value="ECO:0007669"/>
    <property type="project" value="InterPro"/>
</dbReference>
<dbReference type="PANTHER" id="PTHR44591:SF3">
    <property type="entry name" value="RESPONSE REGULATORY DOMAIN-CONTAINING PROTEIN"/>
    <property type="match status" value="1"/>
</dbReference>
<dbReference type="AlphaFoldDB" id="A0AAV3T4B6"/>
<evidence type="ECO:0000259" key="3">
    <source>
        <dbReference type="PROSITE" id="PS50110"/>
    </source>
</evidence>
<comment type="caution">
    <text evidence="4">The sequence shown here is derived from an EMBL/GenBank/DDBJ whole genome shotgun (WGS) entry which is preliminary data.</text>
</comment>